<keyword evidence="3" id="KW-1185">Reference proteome</keyword>
<reference evidence="2" key="1">
    <citation type="submission" date="2021-10" db="EMBL/GenBank/DDBJ databases">
        <title>Tropical sea cucumber genome reveals ecological adaptation and Cuvierian tubules defense mechanism.</title>
        <authorList>
            <person name="Chen T."/>
        </authorList>
    </citation>
    <scope>NUCLEOTIDE SEQUENCE</scope>
    <source>
        <strain evidence="2">Nanhai2018</strain>
        <tissue evidence="2">Muscle</tissue>
    </source>
</reference>
<organism evidence="2 3">
    <name type="scientific">Holothuria leucospilota</name>
    <name type="common">Black long sea cucumber</name>
    <name type="synonym">Mertensiothuria leucospilota</name>
    <dbReference type="NCBI Taxonomy" id="206669"/>
    <lineage>
        <taxon>Eukaryota</taxon>
        <taxon>Metazoa</taxon>
        <taxon>Echinodermata</taxon>
        <taxon>Eleutherozoa</taxon>
        <taxon>Echinozoa</taxon>
        <taxon>Holothuroidea</taxon>
        <taxon>Aspidochirotacea</taxon>
        <taxon>Aspidochirotida</taxon>
        <taxon>Holothuriidae</taxon>
        <taxon>Holothuria</taxon>
    </lineage>
</organism>
<accession>A0A9Q1C1P5</accession>
<evidence type="ECO:0000256" key="1">
    <source>
        <dbReference type="SAM" id="MobiDB-lite"/>
    </source>
</evidence>
<feature type="compositionally biased region" description="Basic and acidic residues" evidence="1">
    <location>
        <begin position="212"/>
        <end position="223"/>
    </location>
</feature>
<protein>
    <submittedName>
        <fullName evidence="2">Uncharacterized protein</fullName>
    </submittedName>
</protein>
<proteinExistence type="predicted"/>
<name>A0A9Q1C1P5_HOLLE</name>
<dbReference type="Proteomes" id="UP001152320">
    <property type="component" value="Chromosome 9"/>
</dbReference>
<dbReference type="OrthoDB" id="6159439at2759"/>
<feature type="region of interest" description="Disordered" evidence="1">
    <location>
        <begin position="166"/>
        <end position="223"/>
    </location>
</feature>
<evidence type="ECO:0000313" key="2">
    <source>
        <dbReference type="EMBL" id="KAJ8036499.1"/>
    </source>
</evidence>
<dbReference type="AlphaFoldDB" id="A0A9Q1C1P5"/>
<comment type="caution">
    <text evidence="2">The sequence shown here is derived from an EMBL/GenBank/DDBJ whole genome shotgun (WGS) entry which is preliminary data.</text>
</comment>
<gene>
    <name evidence="2" type="ORF">HOLleu_20497</name>
</gene>
<dbReference type="EMBL" id="JAIZAY010000009">
    <property type="protein sequence ID" value="KAJ8036499.1"/>
    <property type="molecule type" value="Genomic_DNA"/>
</dbReference>
<evidence type="ECO:0000313" key="3">
    <source>
        <dbReference type="Proteomes" id="UP001152320"/>
    </source>
</evidence>
<sequence length="223" mass="24198">MSSYFLNSLFSKYQPGEAWFPSGFEPITSSGRGGKPGAGSSDPGGGWRYSQAVTASGHFATYDNTPVGQGGMTNMAGTTFTGSYAYPSCAFSQAYPQMTFQPGAYQDQFAGYPTGGYPSHHATLPNAWNARAAACSNQFHSGDIDTTHLYGSLISQELAQETKDSLNNGLSDRKKDDDDGDIQEEEQKPVYKGPVFNWMKIPEHTSLGQTKSEVDRLTRDIKL</sequence>